<dbReference type="GeneID" id="24112560"/>
<feature type="compositionally biased region" description="Basic residues" evidence="1">
    <location>
        <begin position="1"/>
        <end position="11"/>
    </location>
</feature>
<dbReference type="RefSeq" id="XP_012193281.1">
    <property type="nucleotide sequence ID" value="XM_012337891.1"/>
</dbReference>
<feature type="region of interest" description="Disordered" evidence="1">
    <location>
        <begin position="409"/>
        <end position="428"/>
    </location>
</feature>
<dbReference type="OrthoDB" id="2547097at2759"/>
<feature type="region of interest" description="Disordered" evidence="1">
    <location>
        <begin position="265"/>
        <end position="309"/>
    </location>
</feature>
<protein>
    <submittedName>
        <fullName evidence="2">Uncharacterized protein</fullName>
    </submittedName>
</protein>
<keyword evidence="3" id="KW-1185">Reference proteome</keyword>
<evidence type="ECO:0000313" key="2">
    <source>
        <dbReference type="EMBL" id="GAC99694.1"/>
    </source>
</evidence>
<evidence type="ECO:0000313" key="3">
    <source>
        <dbReference type="Proteomes" id="UP000014071"/>
    </source>
</evidence>
<gene>
    <name evidence="2" type="ORF">PHSY_007297</name>
</gene>
<dbReference type="AlphaFoldDB" id="R9PEA2"/>
<proteinExistence type="predicted"/>
<feature type="region of interest" description="Disordered" evidence="1">
    <location>
        <begin position="538"/>
        <end position="557"/>
    </location>
</feature>
<sequence length="597" mass="65584">MAAGSRKRRRPDGRAASPPLTASPLLTRNLQLLPVGLTQLPNDETFVNRLRQDIEALSSAFAEALLLTIVAKANAASLADSTGSTSSSSVGPSLNIPSTEGFAVSPFSVFVHIWREKGWHYVQFAFGDHTDSKRAISDAICRVLLEGLEPYVTARNRSHAQDPELPHQMKLMNLKDMFKTMAIPFALYLFWSTQIHPTSGIGVKHCRPALERIPIEQDYYDLLLDLPEVILRHLREEERTKNLSDALTADLVEVLCRLVGEPSRNDSHFEARQPPSLAPSAKAVGKKRRQPWQDDVSAENGTAKNDSDPVFDIIPSSSLATRLPRIWPSVRVMSSQEANKEFGRIGTIVRISPKDGSATEASGNVDSSSAATGTREAIVGLSRGDVVRLKAKQRLAKANMDLSRILDQDNQSAGATHHSSSSEGSAATHPLTLASASTSEETPAQPVRYEIDTPSWIKSAKYTAKMQPWLEQSSTPIQPSLQRIFKNKQRYSEVREKIMRSNAPIDDAAAAEMADGHESGTDYGKWILQRFRETRKEMQANTEGSTQEDVSGLPNVDDQGTLTLDALYRLAAERTKTIAVERGEMLKSARANGSRPG</sequence>
<organism evidence="2 3">
    <name type="scientific">Pseudozyma hubeiensis (strain SY62)</name>
    <name type="common">Yeast</name>
    <dbReference type="NCBI Taxonomy" id="1305764"/>
    <lineage>
        <taxon>Eukaryota</taxon>
        <taxon>Fungi</taxon>
        <taxon>Dikarya</taxon>
        <taxon>Basidiomycota</taxon>
        <taxon>Ustilaginomycotina</taxon>
        <taxon>Ustilaginomycetes</taxon>
        <taxon>Ustilaginales</taxon>
        <taxon>Ustilaginaceae</taxon>
        <taxon>Pseudozyma</taxon>
    </lineage>
</organism>
<reference evidence="3" key="1">
    <citation type="journal article" date="2013" name="Genome Announc.">
        <title>Draft genome sequence of the basidiomycetous yeast-like fungus Pseudozyma hubeiensis SY62, which produces an abundant amount of the biosurfactant mannosylerythritol lipids.</title>
        <authorList>
            <person name="Konishi M."/>
            <person name="Hatada Y."/>
            <person name="Horiuchi J."/>
        </authorList>
    </citation>
    <scope>NUCLEOTIDE SEQUENCE [LARGE SCALE GENOMIC DNA]</scope>
    <source>
        <strain evidence="3">SY62</strain>
    </source>
</reference>
<feature type="compositionally biased region" description="Polar residues" evidence="1">
    <location>
        <begin position="409"/>
        <end position="425"/>
    </location>
</feature>
<feature type="compositionally biased region" description="Polar residues" evidence="1">
    <location>
        <begin position="539"/>
        <end position="549"/>
    </location>
</feature>
<name>R9PEA2_PSEHS</name>
<accession>R9PEA2</accession>
<dbReference type="EMBL" id="DF238832">
    <property type="protein sequence ID" value="GAC99694.1"/>
    <property type="molecule type" value="Genomic_DNA"/>
</dbReference>
<dbReference type="Proteomes" id="UP000014071">
    <property type="component" value="Unassembled WGS sequence"/>
</dbReference>
<feature type="region of interest" description="Disordered" evidence="1">
    <location>
        <begin position="1"/>
        <end position="21"/>
    </location>
</feature>
<dbReference type="eggNOG" id="ENOG502T0UD">
    <property type="taxonomic scope" value="Eukaryota"/>
</dbReference>
<dbReference type="HOGENOM" id="CLU_457175_0_0_1"/>
<evidence type="ECO:0000256" key="1">
    <source>
        <dbReference type="SAM" id="MobiDB-lite"/>
    </source>
</evidence>